<dbReference type="AlphaFoldDB" id="A0A1E5UM94"/>
<feature type="region of interest" description="Disordered" evidence="1">
    <location>
        <begin position="1"/>
        <end position="65"/>
    </location>
</feature>
<organism evidence="3 4">
    <name type="scientific">Dichanthelium oligosanthes</name>
    <dbReference type="NCBI Taxonomy" id="888268"/>
    <lineage>
        <taxon>Eukaryota</taxon>
        <taxon>Viridiplantae</taxon>
        <taxon>Streptophyta</taxon>
        <taxon>Embryophyta</taxon>
        <taxon>Tracheophyta</taxon>
        <taxon>Spermatophyta</taxon>
        <taxon>Magnoliopsida</taxon>
        <taxon>Liliopsida</taxon>
        <taxon>Poales</taxon>
        <taxon>Poaceae</taxon>
        <taxon>PACMAD clade</taxon>
        <taxon>Panicoideae</taxon>
        <taxon>Panicodae</taxon>
        <taxon>Paniceae</taxon>
        <taxon>Dichantheliinae</taxon>
        <taxon>Dichanthelium</taxon>
    </lineage>
</organism>
<name>A0A1E5UM94_9POAL</name>
<evidence type="ECO:0000313" key="4">
    <source>
        <dbReference type="Proteomes" id="UP000095767"/>
    </source>
</evidence>
<feature type="domain" description="No apical meristem-associated C-terminal" evidence="2">
    <location>
        <begin position="27"/>
        <end position="140"/>
    </location>
</feature>
<protein>
    <recommendedName>
        <fullName evidence="2">No apical meristem-associated C-terminal domain-containing protein</fullName>
    </recommendedName>
</protein>
<feature type="non-terminal residue" evidence="3">
    <location>
        <position position="1"/>
    </location>
</feature>
<reference evidence="3 4" key="1">
    <citation type="submission" date="2016-09" db="EMBL/GenBank/DDBJ databases">
        <title>The draft genome of Dichanthelium oligosanthes: A C3 panicoid grass species.</title>
        <authorList>
            <person name="Studer A.J."/>
            <person name="Schnable J.C."/>
            <person name="Brutnell T.P."/>
        </authorList>
    </citation>
    <scope>NUCLEOTIDE SEQUENCE [LARGE SCALE GENOMIC DNA]</scope>
    <source>
        <strain evidence="4">cv. Kellogg 1175</strain>
        <tissue evidence="3">Leaf</tissue>
    </source>
</reference>
<evidence type="ECO:0000313" key="3">
    <source>
        <dbReference type="EMBL" id="OEL13905.1"/>
    </source>
</evidence>
<comment type="caution">
    <text evidence="3">The sequence shown here is derived from an EMBL/GenBank/DDBJ whole genome shotgun (WGS) entry which is preliminary data.</text>
</comment>
<evidence type="ECO:0000256" key="1">
    <source>
        <dbReference type="SAM" id="MobiDB-lite"/>
    </source>
</evidence>
<dbReference type="Proteomes" id="UP000095767">
    <property type="component" value="Unassembled WGS sequence"/>
</dbReference>
<evidence type="ECO:0000259" key="2">
    <source>
        <dbReference type="Pfam" id="PF14303"/>
    </source>
</evidence>
<accession>A0A1E5UM94</accession>
<sequence>LKPRPCSLTRKKEQGFSVSSLLAQGTEEEEGDGSGKSQSPDSTQPSQKKRPIGRKQAKDMLKTGVDAGPYKEAIEELILEKKEVKKLKEERWEEERWKETKMIHQQKISWEKEKFMLEQEQKIMFCDVSTLDQDQKSYVLVAAQKMAAFNCWFGDGFDGGFGASSGGSGGDDDGAAQQIEFSHWEVMRRMRLFFASKIEQPALFEEYSAENPPQGVVVSQPVDPILPGPASMTAAAGEVVMDDATAATTAPEPNPVVTASGDESTTITEGAAAMGEDTTILPLSSEVVTTPQMEEVVDEDIVGGRSRTRDNPRWAALRCFREYFFCAVIATTDVGGNGESYNASGPPTQLHGCTGQAAPSPRAYMGNLHPLAHEGDHHARMEQTLWEELAAAHEQLHQ</sequence>
<dbReference type="InterPro" id="IPR029466">
    <property type="entry name" value="NAM-associated_C"/>
</dbReference>
<keyword evidence="4" id="KW-1185">Reference proteome</keyword>
<dbReference type="OrthoDB" id="693653at2759"/>
<proteinExistence type="predicted"/>
<dbReference type="Pfam" id="PF14303">
    <property type="entry name" value="NAM-associated"/>
    <property type="match status" value="1"/>
</dbReference>
<feature type="compositionally biased region" description="Polar residues" evidence="1">
    <location>
        <begin position="35"/>
        <end position="46"/>
    </location>
</feature>
<dbReference type="EMBL" id="LWDX02071888">
    <property type="protein sequence ID" value="OEL13905.1"/>
    <property type="molecule type" value="Genomic_DNA"/>
</dbReference>
<gene>
    <name evidence="3" type="ORF">BAE44_0025076</name>
</gene>